<reference evidence="1 2" key="1">
    <citation type="submission" date="2018-05" db="EMBL/GenBank/DDBJ databases">
        <title>Complete genome sequence of sponge-derived Streptomyces sp. HNM0039.</title>
        <authorList>
            <person name="Huang X."/>
            <person name="Zhou S."/>
        </authorList>
    </citation>
    <scope>NUCLEOTIDE SEQUENCE [LARGE SCALE GENOMIC DNA]</scope>
    <source>
        <strain evidence="1 2">HNM0039</strain>
    </source>
</reference>
<dbReference type="EMBL" id="CP029188">
    <property type="protein sequence ID" value="AWI32082.1"/>
    <property type="molecule type" value="Genomic_DNA"/>
</dbReference>
<name>A0A2S1T0A4_9ACTN</name>
<dbReference type="Proteomes" id="UP000244900">
    <property type="component" value="Chromosome"/>
</dbReference>
<dbReference type="OrthoDB" id="4324230at2"/>
<proteinExistence type="predicted"/>
<organism evidence="1 2">
    <name type="scientific">Streptomyces tirandamycinicus</name>
    <dbReference type="NCBI Taxonomy" id="2174846"/>
    <lineage>
        <taxon>Bacteria</taxon>
        <taxon>Bacillati</taxon>
        <taxon>Actinomycetota</taxon>
        <taxon>Actinomycetes</taxon>
        <taxon>Kitasatosporales</taxon>
        <taxon>Streptomycetaceae</taxon>
        <taxon>Streptomyces</taxon>
    </lineage>
</organism>
<dbReference type="AlphaFoldDB" id="A0A2S1T0A4"/>
<accession>A0A2S1T0A4</accession>
<protein>
    <submittedName>
        <fullName evidence="1">Uncharacterized protein</fullName>
    </submittedName>
</protein>
<sequence length="96" mass="9919">MSAKVTVGGTVVAYAVLADASNACDAVDEVVVAADSWASAIGLVRALGYRKVPRRPARDTVDGDAVEAAFAMPGTVFRRRFGSGAPWVPSSHGEGR</sequence>
<keyword evidence="2" id="KW-1185">Reference proteome</keyword>
<dbReference type="KEGG" id="stir:DDW44_27280"/>
<gene>
    <name evidence="1" type="ORF">DDW44_27280</name>
</gene>
<evidence type="ECO:0000313" key="2">
    <source>
        <dbReference type="Proteomes" id="UP000244900"/>
    </source>
</evidence>
<evidence type="ECO:0000313" key="1">
    <source>
        <dbReference type="EMBL" id="AWI32082.1"/>
    </source>
</evidence>